<organism evidence="13 14">
    <name type="scientific">Ruminiclostridium papyrosolvens DSM 2782</name>
    <dbReference type="NCBI Taxonomy" id="588581"/>
    <lineage>
        <taxon>Bacteria</taxon>
        <taxon>Bacillati</taxon>
        <taxon>Bacillota</taxon>
        <taxon>Clostridia</taxon>
        <taxon>Eubacteriales</taxon>
        <taxon>Oscillospiraceae</taxon>
        <taxon>Ruminiclostridium</taxon>
    </lineage>
</organism>
<evidence type="ECO:0000256" key="7">
    <source>
        <dbReference type="ARBA" id="ARBA00022833"/>
    </source>
</evidence>
<dbReference type="GO" id="GO:0005525">
    <property type="term" value="F:GTP binding"/>
    <property type="evidence" value="ECO:0007669"/>
    <property type="project" value="UniProtKB-UniRule"/>
</dbReference>
<comment type="subcellular location">
    <subcellularLocation>
        <location evidence="10">Cytoplasm</location>
    </subcellularLocation>
</comment>
<feature type="binding site" evidence="10">
    <location>
        <position position="278"/>
    </location>
    <ligand>
        <name>Zn(2+)</name>
        <dbReference type="ChEBI" id="CHEBI:29105"/>
    </ligand>
</feature>
<dbReference type="PROSITE" id="PS51721">
    <property type="entry name" value="G_CP"/>
    <property type="match status" value="1"/>
</dbReference>
<dbReference type="Pfam" id="PF03193">
    <property type="entry name" value="RsgA_GTPase"/>
    <property type="match status" value="1"/>
</dbReference>
<dbReference type="GO" id="GO:0019843">
    <property type="term" value="F:rRNA binding"/>
    <property type="evidence" value="ECO:0007669"/>
    <property type="project" value="UniProtKB-KW"/>
</dbReference>
<dbReference type="GO" id="GO:0042274">
    <property type="term" value="P:ribosomal small subunit biogenesis"/>
    <property type="evidence" value="ECO:0007669"/>
    <property type="project" value="UniProtKB-UniRule"/>
</dbReference>
<feature type="binding site" evidence="10">
    <location>
        <position position="283"/>
    </location>
    <ligand>
        <name>Zn(2+)</name>
        <dbReference type="ChEBI" id="CHEBI:29105"/>
    </ligand>
</feature>
<dbReference type="InterPro" id="IPR030378">
    <property type="entry name" value="G_CP_dom"/>
</dbReference>
<evidence type="ECO:0000313" key="14">
    <source>
        <dbReference type="Proteomes" id="UP000003860"/>
    </source>
</evidence>
<dbReference type="GO" id="GO:0003924">
    <property type="term" value="F:GTPase activity"/>
    <property type="evidence" value="ECO:0007669"/>
    <property type="project" value="UniProtKB-UniRule"/>
</dbReference>
<dbReference type="EC" id="3.6.1.-" evidence="10"/>
<keyword evidence="6 10" id="KW-0378">Hydrolase</keyword>
<dbReference type="SUPFAM" id="SSF52540">
    <property type="entry name" value="P-loop containing nucleoside triphosphate hydrolases"/>
    <property type="match status" value="1"/>
</dbReference>
<dbReference type="HAMAP" id="MF_01820">
    <property type="entry name" value="GTPase_RsgA"/>
    <property type="match status" value="1"/>
</dbReference>
<keyword evidence="1 10" id="KW-0963">Cytoplasm</keyword>
<feature type="domain" description="EngC GTPase" evidence="11">
    <location>
        <begin position="106"/>
        <end position="253"/>
    </location>
</feature>
<feature type="binding site" evidence="10">
    <location>
        <position position="291"/>
    </location>
    <ligand>
        <name>Zn(2+)</name>
        <dbReference type="ChEBI" id="CHEBI:29105"/>
    </ligand>
</feature>
<proteinExistence type="inferred from homology"/>
<evidence type="ECO:0000259" key="11">
    <source>
        <dbReference type="PROSITE" id="PS50936"/>
    </source>
</evidence>
<sequence>MNINEYGWDEYFESEWNKMQAQNMYPARIIADYGQMLRVVTHKGEVFVNRPLHKDNNYLHLAVGDWIGLEETETAEFPLVRFVLSRKTKFSRAAAGIEAKEQIVAANVDTVFLIQSLNRDFNMKRLERYLIAAWDSGALPVVVLTKADCCDDIPQKLAVATASAPGVEVISISSKTGEGLEEIKKFLLPGKTIALLGSSGVGKSTLLNTLADKELLKTHEIREDDSRGRHTTTHRELVLLPGGGILMDTPGMRALSIWESDTGMEIMFGDVEKLTGQCRFYDCKHQNEPGCAVRFALNSGELDIARWESWLKLQKEMAHLEAKKEGKLRLQEKQWGRQISKLQKELRKK</sequence>
<comment type="cofactor">
    <cofactor evidence="10">
        <name>Zn(2+)</name>
        <dbReference type="ChEBI" id="CHEBI:29105"/>
    </cofactor>
    <text evidence="10">Binds 1 zinc ion per subunit.</text>
</comment>
<comment type="caution">
    <text evidence="13">The sequence shown here is derived from an EMBL/GenBank/DDBJ whole genome shotgun (WGS) entry which is preliminary data.</text>
</comment>
<keyword evidence="7 10" id="KW-0862">Zinc</keyword>
<comment type="subunit">
    <text evidence="10">Monomer. Associates with 30S ribosomal subunit, binds 16S rRNA.</text>
</comment>
<gene>
    <name evidence="10" type="primary">rsgA</name>
    <name evidence="13" type="ORF">Cpap_0234</name>
</gene>
<dbReference type="Gene3D" id="1.10.40.50">
    <property type="entry name" value="Probable gtpase engc, domain 3"/>
    <property type="match status" value="1"/>
</dbReference>
<reference evidence="13" key="1">
    <citation type="submission" date="2009-07" db="EMBL/GenBank/DDBJ databases">
        <authorList>
            <consortium name="US DOE Joint Genome Institute (JGI-PGF)"/>
            <person name="Lucas S."/>
            <person name="Copeland A."/>
            <person name="Lapidus A."/>
            <person name="Glavina del Rio T."/>
            <person name="Tice H."/>
            <person name="Bruce D."/>
            <person name="Goodwin L."/>
            <person name="Pitluck S."/>
            <person name="Larimer F."/>
            <person name="Land M.L."/>
            <person name="Mouttaki H."/>
            <person name="He Z."/>
            <person name="Zhou J."/>
            <person name="Hemme C.L."/>
        </authorList>
    </citation>
    <scope>NUCLEOTIDE SEQUENCE [LARGE SCALE GENOMIC DNA]</scope>
    <source>
        <strain evidence="13">DSM 2782</strain>
    </source>
</reference>
<dbReference type="InterPro" id="IPR004881">
    <property type="entry name" value="Ribosome_biogen_GTPase_RsgA"/>
</dbReference>
<evidence type="ECO:0000256" key="4">
    <source>
        <dbReference type="ARBA" id="ARBA00022730"/>
    </source>
</evidence>
<evidence type="ECO:0000256" key="6">
    <source>
        <dbReference type="ARBA" id="ARBA00022801"/>
    </source>
</evidence>
<dbReference type="OrthoDB" id="9809485at2"/>
<evidence type="ECO:0000256" key="10">
    <source>
        <dbReference type="HAMAP-Rule" id="MF_01820"/>
    </source>
</evidence>
<evidence type="ECO:0000259" key="12">
    <source>
        <dbReference type="PROSITE" id="PS51721"/>
    </source>
</evidence>
<dbReference type="eggNOG" id="COG1162">
    <property type="taxonomic scope" value="Bacteria"/>
</dbReference>
<feature type="binding site" evidence="10">
    <location>
        <begin position="145"/>
        <end position="148"/>
    </location>
    <ligand>
        <name>GTP</name>
        <dbReference type="ChEBI" id="CHEBI:37565"/>
    </ligand>
</feature>
<dbReference type="NCBIfam" id="TIGR00157">
    <property type="entry name" value="ribosome small subunit-dependent GTPase A"/>
    <property type="match status" value="1"/>
</dbReference>
<feature type="domain" description="CP-type G" evidence="12">
    <location>
        <begin position="97"/>
        <end position="255"/>
    </location>
</feature>
<dbReference type="PANTHER" id="PTHR32120">
    <property type="entry name" value="SMALL RIBOSOMAL SUBUNIT BIOGENESIS GTPASE RSGA"/>
    <property type="match status" value="1"/>
</dbReference>
<dbReference type="STRING" id="588581.Cpap_0234"/>
<evidence type="ECO:0000256" key="2">
    <source>
        <dbReference type="ARBA" id="ARBA00022517"/>
    </source>
</evidence>
<evidence type="ECO:0000256" key="3">
    <source>
        <dbReference type="ARBA" id="ARBA00022723"/>
    </source>
</evidence>
<keyword evidence="14" id="KW-1185">Reference proteome</keyword>
<dbReference type="CDD" id="cd01854">
    <property type="entry name" value="YjeQ_EngC"/>
    <property type="match status" value="1"/>
</dbReference>
<keyword evidence="5 10" id="KW-0547">Nucleotide-binding</keyword>
<evidence type="ECO:0000256" key="5">
    <source>
        <dbReference type="ARBA" id="ARBA00022741"/>
    </source>
</evidence>
<evidence type="ECO:0000256" key="1">
    <source>
        <dbReference type="ARBA" id="ARBA00022490"/>
    </source>
</evidence>
<keyword evidence="8 10" id="KW-0694">RNA-binding</keyword>
<evidence type="ECO:0000313" key="13">
    <source>
        <dbReference type="EMBL" id="EGD45865.1"/>
    </source>
</evidence>
<evidence type="ECO:0000256" key="9">
    <source>
        <dbReference type="ARBA" id="ARBA00023134"/>
    </source>
</evidence>
<keyword evidence="4 10" id="KW-0699">rRNA-binding</keyword>
<dbReference type="InterPro" id="IPR010914">
    <property type="entry name" value="RsgA_GTPase_dom"/>
</dbReference>
<dbReference type="PROSITE" id="PS50936">
    <property type="entry name" value="ENGC_GTPASE"/>
    <property type="match status" value="1"/>
</dbReference>
<protein>
    <recommendedName>
        <fullName evidence="10">Small ribosomal subunit biogenesis GTPase RsgA</fullName>
        <ecNumber evidence="10">3.6.1.-</ecNumber>
    </recommendedName>
</protein>
<dbReference type="EMBL" id="ACXX02000019">
    <property type="protein sequence ID" value="EGD45865.1"/>
    <property type="molecule type" value="Genomic_DNA"/>
</dbReference>
<dbReference type="RefSeq" id="WP_004622308.1">
    <property type="nucleotide sequence ID" value="NZ_ACXX02000019.1"/>
</dbReference>
<reference evidence="13" key="2">
    <citation type="submission" date="2011-01" db="EMBL/GenBank/DDBJ databases">
        <title>The Non-contiguous Finished genome of Clostridium papyrosolvens.</title>
        <authorList>
            <person name="Lucas S."/>
            <person name="Copeland A."/>
            <person name="Lapidus A."/>
            <person name="Cheng J.-F."/>
            <person name="Goodwin L."/>
            <person name="Pitluck S."/>
            <person name="Misra M."/>
            <person name="Chertkov O."/>
            <person name="Detter J.C."/>
            <person name="Han C."/>
            <person name="Tapia R."/>
            <person name="Land M."/>
            <person name="Hauser L."/>
            <person name="Kyrpides N."/>
            <person name="Ivanova N."/>
            <person name="Pagani I."/>
            <person name="Mouttaki H."/>
            <person name="He Z."/>
            <person name="Zhou J."/>
            <person name="Hemme C.L."/>
            <person name="Woyke T."/>
        </authorList>
    </citation>
    <scope>NUCLEOTIDE SEQUENCE [LARGE SCALE GENOMIC DNA]</scope>
    <source>
        <strain evidence="13">DSM 2782</strain>
    </source>
</reference>
<dbReference type="Gene3D" id="3.40.50.300">
    <property type="entry name" value="P-loop containing nucleotide triphosphate hydrolases"/>
    <property type="match status" value="1"/>
</dbReference>
<feature type="binding site" evidence="10">
    <location>
        <position position="285"/>
    </location>
    <ligand>
        <name>Zn(2+)</name>
        <dbReference type="ChEBI" id="CHEBI:29105"/>
    </ligand>
</feature>
<dbReference type="AlphaFoldDB" id="F1TI87"/>
<feature type="binding site" evidence="10">
    <location>
        <begin position="197"/>
        <end position="205"/>
    </location>
    <ligand>
        <name>GTP</name>
        <dbReference type="ChEBI" id="CHEBI:37565"/>
    </ligand>
</feature>
<comment type="similarity">
    <text evidence="10">Belongs to the TRAFAC class YlqF/YawG GTPase family. RsgA subfamily.</text>
</comment>
<name>F1TI87_9FIRM</name>
<keyword evidence="9 10" id="KW-0342">GTP-binding</keyword>
<accession>F1TI87</accession>
<dbReference type="GO" id="GO:0046872">
    <property type="term" value="F:metal ion binding"/>
    <property type="evidence" value="ECO:0007669"/>
    <property type="project" value="UniProtKB-KW"/>
</dbReference>
<keyword evidence="2 10" id="KW-0690">Ribosome biogenesis</keyword>
<dbReference type="Proteomes" id="UP000003860">
    <property type="component" value="Unassembled WGS sequence"/>
</dbReference>
<dbReference type="PANTHER" id="PTHR32120:SF10">
    <property type="entry name" value="SMALL RIBOSOMAL SUBUNIT BIOGENESIS GTPASE RSGA"/>
    <property type="match status" value="1"/>
</dbReference>
<dbReference type="InterPro" id="IPR027417">
    <property type="entry name" value="P-loop_NTPase"/>
</dbReference>
<keyword evidence="3 10" id="KW-0479">Metal-binding</keyword>
<dbReference type="GO" id="GO:0005737">
    <property type="term" value="C:cytoplasm"/>
    <property type="evidence" value="ECO:0007669"/>
    <property type="project" value="UniProtKB-SubCell"/>
</dbReference>
<comment type="function">
    <text evidence="10">One of several proteins that assist in the late maturation steps of the functional core of the 30S ribosomal subunit. Helps release RbfA from mature subunits. May play a role in the assembly of ribosomal proteins into the subunit. Circularly permuted GTPase that catalyzes slow GTP hydrolysis, GTPase activity is stimulated by the 30S ribosomal subunit.</text>
</comment>
<evidence type="ECO:0000256" key="8">
    <source>
        <dbReference type="ARBA" id="ARBA00022884"/>
    </source>
</evidence>